<dbReference type="OrthoDB" id="508445at2"/>
<evidence type="ECO:0000313" key="2">
    <source>
        <dbReference type="EMBL" id="OEV05930.1"/>
    </source>
</evidence>
<evidence type="ECO:0000256" key="1">
    <source>
        <dbReference type="SAM" id="MobiDB-lite"/>
    </source>
</evidence>
<feature type="region of interest" description="Disordered" evidence="1">
    <location>
        <begin position="1"/>
        <end position="20"/>
    </location>
</feature>
<dbReference type="PANTHER" id="PTHR35040:SF9">
    <property type="entry name" value="4-LIKE CELL SURFACE PROTEIN, PUTATIVE (AFU_ORTHOLOGUE AFUA_4G14080)-RELATED"/>
    <property type="match status" value="1"/>
</dbReference>
<proteinExistence type="predicted"/>
<dbReference type="RefSeq" id="WP_070194690.1">
    <property type="nucleotide sequence ID" value="NZ_LJGU01000091.1"/>
</dbReference>
<keyword evidence="3" id="KW-1185">Reference proteome</keyword>
<evidence type="ECO:0000313" key="3">
    <source>
        <dbReference type="Proteomes" id="UP000176101"/>
    </source>
</evidence>
<gene>
    <name evidence="2" type="ORF">AN216_01285</name>
</gene>
<dbReference type="Pfam" id="PF12138">
    <property type="entry name" value="Spherulin4"/>
    <property type="match status" value="1"/>
</dbReference>
<reference evidence="2 3" key="1">
    <citation type="journal article" date="2016" name="Front. Microbiol.">
        <title>Comparative Genomics Analysis of Streptomyces Species Reveals Their Adaptation to the Marine Environment and Their Diversity at the Genomic Level.</title>
        <authorList>
            <person name="Tian X."/>
            <person name="Zhang Z."/>
            <person name="Yang T."/>
            <person name="Chen M."/>
            <person name="Li J."/>
            <person name="Chen F."/>
            <person name="Yang J."/>
            <person name="Li W."/>
            <person name="Zhang B."/>
            <person name="Zhang Z."/>
            <person name="Wu J."/>
            <person name="Zhang C."/>
            <person name="Long L."/>
            <person name="Xiao J."/>
        </authorList>
    </citation>
    <scope>NUCLEOTIDE SEQUENCE [LARGE SCALE GENOMIC DNA]</scope>
    <source>
        <strain evidence="2 3">SCSIO 02100</strain>
    </source>
</reference>
<dbReference type="Proteomes" id="UP000176101">
    <property type="component" value="Unassembled WGS sequence"/>
</dbReference>
<dbReference type="EMBL" id="LJGU01000091">
    <property type="protein sequence ID" value="OEV05930.1"/>
    <property type="molecule type" value="Genomic_DNA"/>
</dbReference>
<dbReference type="PATRIC" id="fig|1075402.3.peg.3634"/>
<organism evidence="2 3">
    <name type="scientific">Streptomyces oceani</name>
    <dbReference type="NCBI Taxonomy" id="1075402"/>
    <lineage>
        <taxon>Bacteria</taxon>
        <taxon>Bacillati</taxon>
        <taxon>Actinomycetota</taxon>
        <taxon>Actinomycetes</taxon>
        <taxon>Kitasatosporales</taxon>
        <taxon>Streptomycetaceae</taxon>
        <taxon>Streptomyces</taxon>
    </lineage>
</organism>
<sequence length="250" mass="27736">MPHLTTPTLPRPAGDTAGGLRFGAPGYGHPMLAPLEWNELSRPGTPLRWAVLDVGHGPGERPDGYCREAVARVRSAGRSVLGRLECRRGFRPFSELLSDAHRFLEWYGVDGFYLARCPGEPACLDETRRVVTTLRALCPDGLCVLAHGRSPFPGYAECADQLVTFAGGWPEYRWSQAARWTAELPPERFCHLVHSVPRTHLDEALRIARWQGAGTVWFTDRTDRAGANPWEGLPGYWDEIVSRVGHGLGE</sequence>
<dbReference type="InterPro" id="IPR021986">
    <property type="entry name" value="Spherulin4"/>
</dbReference>
<dbReference type="STRING" id="1075402.AN216_01285"/>
<accession>A0A1E7KPS0</accession>
<name>A0A1E7KPS0_9ACTN</name>
<dbReference type="AlphaFoldDB" id="A0A1E7KPS0"/>
<dbReference type="PANTHER" id="PTHR35040">
    <property type="match status" value="1"/>
</dbReference>
<comment type="caution">
    <text evidence="2">The sequence shown here is derived from an EMBL/GenBank/DDBJ whole genome shotgun (WGS) entry which is preliminary data.</text>
</comment>
<protein>
    <submittedName>
        <fullName evidence="2">Phage tail protein</fullName>
    </submittedName>
</protein>